<dbReference type="EMBL" id="JX968491">
    <property type="protein sequence ID" value="AHD24842.1"/>
    <property type="molecule type" value="Genomic_DNA"/>
</dbReference>
<dbReference type="PDB" id="6XB4">
    <property type="method" value="X-ray"/>
    <property type="resolution" value="1.90 A"/>
    <property type="chains" value="A/B/C/D=1-199"/>
</dbReference>
<reference evidence="1" key="1">
    <citation type="journal article" date="2013" name="Arch. Virol.">
        <title>Molecular and immunohistochemical characterization of the chitinase gene from Pieris rapae granulovirus.</title>
        <authorList>
            <person name="Oh S."/>
            <person name="Kim D.H."/>
            <person name="Patnaik B.B."/>
            <person name="Jo Y.H."/>
            <person name="Noh M.Y."/>
            <person name="Lee H.J."/>
            <person name="Lee K.H."/>
            <person name="Yoon K.H."/>
            <person name="Kim W.J."/>
            <person name="Noh J.Y."/>
            <person name="Jeong H.C."/>
            <person name="Lee Y.S."/>
            <person name="Zhang C.X."/>
            <person name="Song Y.S."/>
            <person name="Jung W.J."/>
            <person name="Ko K."/>
            <person name="Han Y.S."/>
        </authorList>
    </citation>
    <scope>NUCLEOTIDE SEQUENCE</scope>
</reference>
<evidence type="ECO:0007829" key="2">
    <source>
        <dbReference type="PDB" id="6XB4"/>
    </source>
</evidence>
<sequence length="199" mass="22918">MESLAPFGYNKVSFKQTHHHYCGFYSLNILANIIDNVVVVNGKQYPVSDETAIDWAYDGVDTIVCEKRLVYTEREWPLHTPIYNINNQIVGLVTHGVQLSSQEYCYAVQDGFNLYNNHLTGMNLIVREKKKLIAYADREFDNKSELQIYIEETQKKNCNILGYGAILYHVNKKNAQLILHNNGLQISNSRLRKNVFGNI</sequence>
<evidence type="ECO:0000313" key="1">
    <source>
        <dbReference type="EMBL" id="AHD24842.1"/>
    </source>
</evidence>
<proteinExistence type="evidence at protein level"/>
<reference evidence="2" key="3">
    <citation type="journal article" date="2020" name="Elife">
        <title>Structures of diverse poxin cGAMP nucleases reveal a widespread role for cGAS-STING evasion in host-pathogen conflict.</title>
        <authorList>
            <person name="Eaglesham J.B."/>
            <person name="McCarty K.L."/>
            <person name="Kranzusch P.J."/>
        </authorList>
    </citation>
    <scope>X-RAY CRYSTALLOGRAPHY (1.90 ANGSTROMS) OF 1-199</scope>
</reference>
<organism evidence="1">
    <name type="scientific">Pieris rapae granulovirus</name>
    <dbReference type="NCBI Taxonomy" id="252584"/>
    <lineage>
        <taxon>Viruses</taxon>
        <taxon>Viruses incertae sedis</taxon>
        <taxon>Naldaviricetes</taxon>
        <taxon>Lefavirales</taxon>
        <taxon>Baculoviridae</taxon>
        <taxon>Betabaculovirus</taxon>
    </lineage>
</organism>
<accession>A0ACD6B8Q5</accession>
<protein>
    <submittedName>
        <fullName evidence="1">Uncharacterized protein</fullName>
    </submittedName>
</protein>
<name>A0ACD6B8Q5_9BBAC</name>
<keyword evidence="2" id="KW-0002">3D-structure</keyword>
<accession>V9XTR0</accession>
<reference evidence="1" key="2">
    <citation type="submission" date="2013-08" db="EMBL/GenBank/DDBJ databases">
        <authorList>
            <person name="Lee Y."/>
        </authorList>
    </citation>
    <scope>NUCLEOTIDE SEQUENCE</scope>
</reference>